<dbReference type="OrthoDB" id="9782387at2"/>
<gene>
    <name evidence="12" type="ORF">BM477_03380</name>
</gene>
<dbReference type="InterPro" id="IPR001989">
    <property type="entry name" value="Radical_activat_CS"/>
</dbReference>
<evidence type="ECO:0000256" key="5">
    <source>
        <dbReference type="ARBA" id="ARBA00022691"/>
    </source>
</evidence>
<dbReference type="GO" id="GO:0051539">
    <property type="term" value="F:4 iron, 4 sulfur cluster binding"/>
    <property type="evidence" value="ECO:0007669"/>
    <property type="project" value="UniProtKB-UniRule"/>
</dbReference>
<comment type="similarity">
    <text evidence="2 10">Belongs to the organic radical-activating enzymes family.</text>
</comment>
<evidence type="ECO:0000256" key="3">
    <source>
        <dbReference type="ARBA" id="ARBA00021356"/>
    </source>
</evidence>
<dbReference type="GO" id="GO:0046872">
    <property type="term" value="F:metal ion binding"/>
    <property type="evidence" value="ECO:0007669"/>
    <property type="project" value="UniProtKB-UniRule"/>
</dbReference>
<keyword evidence="5 10" id="KW-0949">S-adenosyl-L-methionine</keyword>
<sequence length="298" mass="32934">MVDERFDATRYADGSTGEYRPAPLDYEVPRLQGAGTAGVAAAPLMDRREHLEAVQRGEIGSMHSWELVTAVDGPGTRMTIFLAGCPLRCLYCHNPDTFKMRDGQPVRAEDLLRKIARYVPIFNSSGGGITISGGEPLMQPNFVAWLLRGAKDLGVHTCIDTSGFLGRNLTDEMMSNLDLVLLDLKSGLPDIYRRTTGRDLQPTIDFGDRLAAAGKKVWIRFVLVPGLTDGPENVEAVASQVAKWSNVARVEVLPFHQMARDKWSNLNLEYQLADVEPPSKEATEAVREVFRAHGCETY</sequence>
<keyword evidence="12" id="KW-0456">Lyase</keyword>
<evidence type="ECO:0000256" key="8">
    <source>
        <dbReference type="ARBA" id="ARBA00023004"/>
    </source>
</evidence>
<dbReference type="AlphaFoldDB" id="A0A1Q5PR54"/>
<comment type="function">
    <text evidence="1 10">Activation of pyruvate formate-lyase under anaerobic conditions by generation of an organic free radical, using S-adenosylmethionine and reduced flavodoxin as cosubstrates to produce 5'-deoxy-adenosine.</text>
</comment>
<feature type="domain" description="Radical SAM core" evidence="11">
    <location>
        <begin position="71"/>
        <end position="296"/>
    </location>
</feature>
<keyword evidence="6 10" id="KW-0479">Metal-binding</keyword>
<evidence type="ECO:0000256" key="7">
    <source>
        <dbReference type="ARBA" id="ARBA00023002"/>
    </source>
</evidence>
<evidence type="ECO:0000256" key="4">
    <source>
        <dbReference type="ARBA" id="ARBA00022485"/>
    </source>
</evidence>
<dbReference type="RefSeq" id="WP_075361283.1">
    <property type="nucleotide sequence ID" value="NZ_MPDM01000003.1"/>
</dbReference>
<dbReference type="SFLD" id="SFLDG01066">
    <property type="entry name" value="organic_radical-activating_enz"/>
    <property type="match status" value="1"/>
</dbReference>
<dbReference type="EC" id="1.97.1.4" evidence="10"/>
<dbReference type="STRING" id="156892.BM477_03380"/>
<evidence type="ECO:0000313" key="12">
    <source>
        <dbReference type="EMBL" id="OKL49959.1"/>
    </source>
</evidence>
<dbReference type="InterPro" id="IPR034457">
    <property type="entry name" value="Organic_radical-activating"/>
</dbReference>
<evidence type="ECO:0000256" key="9">
    <source>
        <dbReference type="ARBA" id="ARBA00023014"/>
    </source>
</evidence>
<evidence type="ECO:0000259" key="11">
    <source>
        <dbReference type="PROSITE" id="PS51918"/>
    </source>
</evidence>
<dbReference type="PANTHER" id="PTHR30352">
    <property type="entry name" value="PYRUVATE FORMATE-LYASE-ACTIVATING ENZYME"/>
    <property type="match status" value="1"/>
</dbReference>
<accession>A0A1Q5PR54</accession>
<organism evidence="12 13">
    <name type="scientific">Boudabousia marimammalium</name>
    <dbReference type="NCBI Taxonomy" id="156892"/>
    <lineage>
        <taxon>Bacteria</taxon>
        <taxon>Bacillati</taxon>
        <taxon>Actinomycetota</taxon>
        <taxon>Actinomycetes</taxon>
        <taxon>Actinomycetales</taxon>
        <taxon>Actinomycetaceae</taxon>
        <taxon>Boudabousia</taxon>
    </lineage>
</organism>
<proteinExistence type="inferred from homology"/>
<evidence type="ECO:0000256" key="1">
    <source>
        <dbReference type="ARBA" id="ARBA00003141"/>
    </source>
</evidence>
<keyword evidence="13" id="KW-1185">Reference proteome</keyword>
<keyword evidence="7 10" id="KW-0560">Oxidoreductase</keyword>
<evidence type="ECO:0000256" key="2">
    <source>
        <dbReference type="ARBA" id="ARBA00009777"/>
    </source>
</evidence>
<dbReference type="PANTHER" id="PTHR30352:SF5">
    <property type="entry name" value="PYRUVATE FORMATE-LYASE 1-ACTIVATING ENZYME"/>
    <property type="match status" value="1"/>
</dbReference>
<evidence type="ECO:0000256" key="6">
    <source>
        <dbReference type="ARBA" id="ARBA00022723"/>
    </source>
</evidence>
<dbReference type="CDD" id="cd01335">
    <property type="entry name" value="Radical_SAM"/>
    <property type="match status" value="1"/>
</dbReference>
<name>A0A1Q5PR54_9ACTO</name>
<keyword evidence="9 10" id="KW-0411">Iron-sulfur</keyword>
<dbReference type="SUPFAM" id="SSF102114">
    <property type="entry name" value="Radical SAM enzymes"/>
    <property type="match status" value="1"/>
</dbReference>
<dbReference type="NCBIfam" id="TIGR02493">
    <property type="entry name" value="PFLA"/>
    <property type="match status" value="1"/>
</dbReference>
<dbReference type="InterPro" id="IPR007197">
    <property type="entry name" value="rSAM"/>
</dbReference>
<dbReference type="GO" id="GO:0043365">
    <property type="term" value="F:[formate-C-acetyltransferase]-activating enzyme activity"/>
    <property type="evidence" value="ECO:0007669"/>
    <property type="project" value="UniProtKB-UniRule"/>
</dbReference>
<comment type="catalytic activity">
    <reaction evidence="10">
        <text>glycyl-[formate C-acetyltransferase] + reduced [flavodoxin] + S-adenosyl-L-methionine = glycin-2-yl radical-[formate C-acetyltransferase] + semiquinone [flavodoxin] + 5'-deoxyadenosine + L-methionine + H(+)</text>
        <dbReference type="Rhea" id="RHEA:19225"/>
        <dbReference type="Rhea" id="RHEA-COMP:10622"/>
        <dbReference type="Rhea" id="RHEA-COMP:12190"/>
        <dbReference type="Rhea" id="RHEA-COMP:12191"/>
        <dbReference type="Rhea" id="RHEA-COMP:14480"/>
        <dbReference type="ChEBI" id="CHEBI:15378"/>
        <dbReference type="ChEBI" id="CHEBI:17319"/>
        <dbReference type="ChEBI" id="CHEBI:29947"/>
        <dbReference type="ChEBI" id="CHEBI:32722"/>
        <dbReference type="ChEBI" id="CHEBI:57618"/>
        <dbReference type="ChEBI" id="CHEBI:57844"/>
        <dbReference type="ChEBI" id="CHEBI:59789"/>
        <dbReference type="ChEBI" id="CHEBI:140311"/>
        <dbReference type="EC" id="1.97.1.4"/>
    </reaction>
</comment>
<dbReference type="Gene3D" id="3.20.20.70">
    <property type="entry name" value="Aldolase class I"/>
    <property type="match status" value="1"/>
</dbReference>
<protein>
    <recommendedName>
        <fullName evidence="3 10">Pyruvate formate-lyase-activating enzyme</fullName>
        <ecNumber evidence="10">1.97.1.4</ecNumber>
    </recommendedName>
</protein>
<keyword evidence="8 10" id="KW-0408">Iron</keyword>
<dbReference type="SFLD" id="SFLDS00029">
    <property type="entry name" value="Radical_SAM"/>
    <property type="match status" value="1"/>
</dbReference>
<dbReference type="EMBL" id="MPDM01000003">
    <property type="protein sequence ID" value="OKL49959.1"/>
    <property type="molecule type" value="Genomic_DNA"/>
</dbReference>
<comment type="subcellular location">
    <subcellularLocation>
        <location evidence="10">Cytoplasm</location>
    </subcellularLocation>
</comment>
<dbReference type="GO" id="GO:0005737">
    <property type="term" value="C:cytoplasm"/>
    <property type="evidence" value="ECO:0007669"/>
    <property type="project" value="UniProtKB-SubCell"/>
</dbReference>
<dbReference type="GO" id="GO:0016829">
    <property type="term" value="F:lyase activity"/>
    <property type="evidence" value="ECO:0007669"/>
    <property type="project" value="UniProtKB-KW"/>
</dbReference>
<dbReference type="InterPro" id="IPR012838">
    <property type="entry name" value="PFL1_activating"/>
</dbReference>
<dbReference type="InterPro" id="IPR058240">
    <property type="entry name" value="rSAM_sf"/>
</dbReference>
<dbReference type="PROSITE" id="PS01087">
    <property type="entry name" value="RADICAL_ACTIVATING"/>
    <property type="match status" value="1"/>
</dbReference>
<keyword evidence="10" id="KW-0963">Cytoplasm</keyword>
<evidence type="ECO:0000256" key="10">
    <source>
        <dbReference type="RuleBase" id="RU362053"/>
    </source>
</evidence>
<reference evidence="13" key="1">
    <citation type="submission" date="2016-11" db="EMBL/GenBank/DDBJ databases">
        <title>Actinomyces gypaetusis sp. nov. isolated from Gypaetus barbatus in Qinghai Tibet Plateau China.</title>
        <authorList>
            <person name="Meng X."/>
        </authorList>
    </citation>
    <scope>NUCLEOTIDE SEQUENCE [LARGE SCALE GENOMIC DNA]</scope>
    <source>
        <strain evidence="13">DSM 15383</strain>
    </source>
</reference>
<keyword evidence="12" id="KW-0670">Pyruvate</keyword>
<evidence type="ECO:0000313" key="13">
    <source>
        <dbReference type="Proteomes" id="UP000186465"/>
    </source>
</evidence>
<dbReference type="Pfam" id="PF04055">
    <property type="entry name" value="Radical_SAM"/>
    <property type="match status" value="1"/>
</dbReference>
<comment type="caution">
    <text evidence="12">The sequence shown here is derived from an EMBL/GenBank/DDBJ whole genome shotgun (WGS) entry which is preliminary data.</text>
</comment>
<dbReference type="InterPro" id="IPR013785">
    <property type="entry name" value="Aldolase_TIM"/>
</dbReference>
<dbReference type="PROSITE" id="PS51918">
    <property type="entry name" value="RADICAL_SAM"/>
    <property type="match status" value="1"/>
</dbReference>
<dbReference type="Proteomes" id="UP000186465">
    <property type="component" value="Unassembled WGS sequence"/>
</dbReference>
<keyword evidence="4 10" id="KW-0004">4Fe-4S</keyword>
<comment type="cofactor">
    <cofactor evidence="10">
        <name>[4Fe-4S] cluster</name>
        <dbReference type="ChEBI" id="CHEBI:49883"/>
    </cofactor>
    <text evidence="10">Binds 1 [4Fe-4S] cluster. The cluster is coordinated with 3 cysteines and an exchangeable S-adenosyl-L-methionine.</text>
</comment>